<keyword evidence="8" id="KW-0131">Cell cycle</keyword>
<dbReference type="SUPFAM" id="SSF56349">
    <property type="entry name" value="DNA breaking-rejoining enzymes"/>
    <property type="match status" value="1"/>
</dbReference>
<accession>A0ABT2SQD0</accession>
<dbReference type="PANTHER" id="PTHR30349:SF77">
    <property type="entry name" value="TYROSINE RECOMBINASE XERC"/>
    <property type="match status" value="1"/>
</dbReference>
<dbReference type="InterPro" id="IPR002104">
    <property type="entry name" value="Integrase_catalytic"/>
</dbReference>
<feature type="domain" description="Tyr recombinase" evidence="10">
    <location>
        <begin position="126"/>
        <end position="316"/>
    </location>
</feature>
<keyword evidence="6 9" id="KW-0238">DNA-binding</keyword>
<dbReference type="Pfam" id="PF13102">
    <property type="entry name" value="Phage_int_SAM_5"/>
    <property type="match status" value="1"/>
</dbReference>
<dbReference type="EMBL" id="JAOQKE010000039">
    <property type="protein sequence ID" value="MCU6726722.1"/>
    <property type="molecule type" value="Genomic_DNA"/>
</dbReference>
<dbReference type="InterPro" id="IPR010998">
    <property type="entry name" value="Integrase_recombinase_N"/>
</dbReference>
<dbReference type="Pfam" id="PF00589">
    <property type="entry name" value="Phage_integrase"/>
    <property type="match status" value="1"/>
</dbReference>
<comment type="caution">
    <text evidence="12">The sequence shown here is derived from an EMBL/GenBank/DDBJ whole genome shotgun (WGS) entry which is preliminary data.</text>
</comment>
<dbReference type="InterPro" id="IPR050090">
    <property type="entry name" value="Tyrosine_recombinase_XerCD"/>
</dbReference>
<sequence>MSKKPEFADLFFSKTKDFLDIFLKSQEQRSADTIKAYRISLSSFYKYVTEVKEMKVMHFCFSDCTYEFVLSYSQYLQEAQKLANSTVNQRLAALKSYLKYVSDGDIGLMQIYMAVQKVPLLKTPKLQRPVIEKEDLKAFLAEPENTKIGRRDRVLLALLYDTAVRVSELTGIVLGDMTLNVKNPSIIIHGKGKKNRSIVLNKKCAGLVKDYVLHYHKPDALPDTPLFYTVIHGKMNHMSQRNVERIVKKYGDSVRKEHPSLPDKTYPHMLRRSRATGLYRDGVPLELVSAILGHASSETTKIYAIPSVEQMREALSKGQPDEAENEKIWEGKEAEIRRSFGLE</sequence>
<protein>
    <submittedName>
        <fullName evidence="12">Site-specific integrase</fullName>
    </submittedName>
</protein>
<reference evidence="12 13" key="1">
    <citation type="journal article" date="2021" name="ISME Commun">
        <title>Automated analysis of genomic sequences facilitates high-throughput and comprehensive description of bacteria.</title>
        <authorList>
            <person name="Hitch T.C.A."/>
        </authorList>
    </citation>
    <scope>NUCLEOTIDE SEQUENCE [LARGE SCALE GENOMIC DNA]</scope>
    <source>
        <strain evidence="12 13">Sanger_29</strain>
    </source>
</reference>
<evidence type="ECO:0000313" key="12">
    <source>
        <dbReference type="EMBL" id="MCU6726722.1"/>
    </source>
</evidence>
<evidence type="ECO:0000259" key="11">
    <source>
        <dbReference type="PROSITE" id="PS51900"/>
    </source>
</evidence>
<evidence type="ECO:0000256" key="1">
    <source>
        <dbReference type="ARBA" id="ARBA00004496"/>
    </source>
</evidence>
<dbReference type="InterPro" id="IPR025269">
    <property type="entry name" value="SAM-like_dom"/>
</dbReference>
<keyword evidence="3" id="KW-0132">Cell division</keyword>
<proteinExistence type="predicted"/>
<evidence type="ECO:0000256" key="4">
    <source>
        <dbReference type="ARBA" id="ARBA00022829"/>
    </source>
</evidence>
<gene>
    <name evidence="12" type="ORF">OCV47_15610</name>
</gene>
<dbReference type="PROSITE" id="PS51900">
    <property type="entry name" value="CB"/>
    <property type="match status" value="1"/>
</dbReference>
<dbReference type="RefSeq" id="WP_262655938.1">
    <property type="nucleotide sequence ID" value="NZ_JAOQKE010000039.1"/>
</dbReference>
<evidence type="ECO:0000256" key="6">
    <source>
        <dbReference type="ARBA" id="ARBA00023125"/>
    </source>
</evidence>
<keyword evidence="5" id="KW-0229">DNA integration</keyword>
<evidence type="ECO:0000256" key="2">
    <source>
        <dbReference type="ARBA" id="ARBA00022490"/>
    </source>
</evidence>
<evidence type="ECO:0000256" key="7">
    <source>
        <dbReference type="ARBA" id="ARBA00023172"/>
    </source>
</evidence>
<keyword evidence="2" id="KW-0963">Cytoplasm</keyword>
<dbReference type="PANTHER" id="PTHR30349">
    <property type="entry name" value="PHAGE INTEGRASE-RELATED"/>
    <property type="match status" value="1"/>
</dbReference>
<dbReference type="Gene3D" id="1.10.150.130">
    <property type="match status" value="1"/>
</dbReference>
<name>A0ABT2SQD0_9FIRM</name>
<dbReference type="Gene3D" id="1.10.443.10">
    <property type="entry name" value="Intergrase catalytic core"/>
    <property type="match status" value="1"/>
</dbReference>
<dbReference type="Proteomes" id="UP001652338">
    <property type="component" value="Unassembled WGS sequence"/>
</dbReference>
<dbReference type="InterPro" id="IPR013762">
    <property type="entry name" value="Integrase-like_cat_sf"/>
</dbReference>
<evidence type="ECO:0000259" key="10">
    <source>
        <dbReference type="PROSITE" id="PS51898"/>
    </source>
</evidence>
<evidence type="ECO:0000256" key="8">
    <source>
        <dbReference type="ARBA" id="ARBA00023306"/>
    </source>
</evidence>
<dbReference type="PROSITE" id="PS51898">
    <property type="entry name" value="TYR_RECOMBINASE"/>
    <property type="match status" value="1"/>
</dbReference>
<keyword evidence="13" id="KW-1185">Reference proteome</keyword>
<evidence type="ECO:0000256" key="5">
    <source>
        <dbReference type="ARBA" id="ARBA00022908"/>
    </source>
</evidence>
<dbReference type="InterPro" id="IPR011010">
    <property type="entry name" value="DNA_brk_join_enz"/>
</dbReference>
<dbReference type="InterPro" id="IPR044068">
    <property type="entry name" value="CB"/>
</dbReference>
<keyword evidence="7" id="KW-0233">DNA recombination</keyword>
<organism evidence="12 13">
    <name type="scientific">Muricoprocola aceti</name>
    <dbReference type="NCBI Taxonomy" id="2981772"/>
    <lineage>
        <taxon>Bacteria</taxon>
        <taxon>Bacillati</taxon>
        <taxon>Bacillota</taxon>
        <taxon>Clostridia</taxon>
        <taxon>Lachnospirales</taxon>
        <taxon>Lachnospiraceae</taxon>
        <taxon>Muricoprocola</taxon>
    </lineage>
</organism>
<comment type="subcellular location">
    <subcellularLocation>
        <location evidence="1">Cytoplasm</location>
    </subcellularLocation>
</comment>
<keyword evidence="4" id="KW-0159">Chromosome partition</keyword>
<feature type="domain" description="Core-binding (CB)" evidence="11">
    <location>
        <begin position="13"/>
        <end position="102"/>
    </location>
</feature>
<evidence type="ECO:0000256" key="3">
    <source>
        <dbReference type="ARBA" id="ARBA00022618"/>
    </source>
</evidence>
<evidence type="ECO:0000256" key="9">
    <source>
        <dbReference type="PROSITE-ProRule" id="PRU01248"/>
    </source>
</evidence>
<evidence type="ECO:0000313" key="13">
    <source>
        <dbReference type="Proteomes" id="UP001652338"/>
    </source>
</evidence>